<evidence type="ECO:0000313" key="2">
    <source>
        <dbReference type="Proteomes" id="UP000239068"/>
    </source>
</evidence>
<proteinExistence type="predicted"/>
<accession>A0A2S7WU08</accession>
<dbReference type="Proteomes" id="UP000239068">
    <property type="component" value="Unassembled WGS sequence"/>
</dbReference>
<organism evidence="1 2">
    <name type="scientific">Polaribacter glomeratus</name>
    <dbReference type="NCBI Taxonomy" id="102"/>
    <lineage>
        <taxon>Bacteria</taxon>
        <taxon>Pseudomonadati</taxon>
        <taxon>Bacteroidota</taxon>
        <taxon>Flavobacteriia</taxon>
        <taxon>Flavobacteriales</taxon>
        <taxon>Flavobacteriaceae</taxon>
    </lineage>
</organism>
<sequence length="45" mass="5178">MFTPANVDDRFPLKRKNFNAKLIGKIFGSKDYIGKGLFERLFGLN</sequence>
<dbReference type="EMBL" id="MSCM01000001">
    <property type="protein sequence ID" value="PQJ81065.1"/>
    <property type="molecule type" value="Genomic_DNA"/>
</dbReference>
<dbReference type="AlphaFoldDB" id="A0A2S7WU08"/>
<protein>
    <submittedName>
        <fullName evidence="1">Transposase</fullName>
    </submittedName>
</protein>
<gene>
    <name evidence="1" type="ORF">BTO16_00005</name>
</gene>
<evidence type="ECO:0000313" key="1">
    <source>
        <dbReference type="EMBL" id="PQJ81065.1"/>
    </source>
</evidence>
<keyword evidence="2" id="KW-1185">Reference proteome</keyword>
<name>A0A2S7WU08_9FLAO</name>
<comment type="caution">
    <text evidence="1">The sequence shown here is derived from an EMBL/GenBank/DDBJ whole genome shotgun (WGS) entry which is preliminary data.</text>
</comment>
<feature type="non-terminal residue" evidence="1">
    <location>
        <position position="45"/>
    </location>
</feature>
<reference evidence="1 2" key="1">
    <citation type="submission" date="2016-12" db="EMBL/GenBank/DDBJ databases">
        <title>Trade-off between light-utilization and light-protection in marine flavobacteria.</title>
        <authorList>
            <person name="Kumagai Y."/>
            <person name="Yoshizawa S."/>
            <person name="Kogure K."/>
            <person name="Iwasaki W."/>
        </authorList>
    </citation>
    <scope>NUCLEOTIDE SEQUENCE [LARGE SCALE GENOMIC DNA]</scope>
    <source>
        <strain evidence="1 2">ATCC 43844</strain>
    </source>
</reference>